<dbReference type="AlphaFoldDB" id="A0AAU8FZI8"/>
<name>A0AAU8FZI8_9MICO</name>
<sequence>MARDHARIRLDIWNDDDWRYLTSSGQWLYMFLLTQPSLTFAGVADWRPAKIAAHTAELTGTDVETFAAELEEGRFILCDRRSEEVLIRSFVKHDGLMKSPNMAVALAKDHGRIGSSVLRAVIVDQLHTLREAKPTLKGWGKPEVGTLLEKRSMTFEEGFAALPDNPSGNPSANPSGKGSGNPSATPFLPNSLPPGLLSSSSPLPETHQRSARAGA</sequence>
<reference evidence="2" key="1">
    <citation type="submission" date="2024-06" db="EMBL/GenBank/DDBJ databases">
        <title>Complete genome sequence of the cellulolytic actinobacterium, Cellulosimicrobium ES-005.</title>
        <authorList>
            <person name="Matthews C.T."/>
            <person name="Underwood K.D."/>
            <person name="Ghanchi K.M."/>
            <person name="Fields S.D."/>
            <person name="Gardner S.G."/>
        </authorList>
    </citation>
    <scope>NUCLEOTIDE SEQUENCE</scope>
    <source>
        <strain evidence="2">ES-005</strain>
    </source>
</reference>
<feature type="compositionally biased region" description="Low complexity" evidence="1">
    <location>
        <begin position="188"/>
        <end position="204"/>
    </location>
</feature>
<dbReference type="EMBL" id="CP159290">
    <property type="protein sequence ID" value="XCH29336.1"/>
    <property type="molecule type" value="Genomic_DNA"/>
</dbReference>
<protein>
    <submittedName>
        <fullName evidence="2">Uncharacterized protein</fullName>
    </submittedName>
</protein>
<feature type="compositionally biased region" description="Polar residues" evidence="1">
    <location>
        <begin position="166"/>
        <end position="184"/>
    </location>
</feature>
<dbReference type="RefSeq" id="WP_353707634.1">
    <property type="nucleotide sequence ID" value="NZ_CP159290.1"/>
</dbReference>
<organism evidence="2">
    <name type="scientific">Cellulosimicrobium sp. ES-005</name>
    <dbReference type="NCBI Taxonomy" id="3163031"/>
    <lineage>
        <taxon>Bacteria</taxon>
        <taxon>Bacillati</taxon>
        <taxon>Actinomycetota</taxon>
        <taxon>Actinomycetes</taxon>
        <taxon>Micrococcales</taxon>
        <taxon>Promicromonosporaceae</taxon>
        <taxon>Cellulosimicrobium</taxon>
    </lineage>
</organism>
<feature type="region of interest" description="Disordered" evidence="1">
    <location>
        <begin position="159"/>
        <end position="215"/>
    </location>
</feature>
<evidence type="ECO:0000256" key="1">
    <source>
        <dbReference type="SAM" id="MobiDB-lite"/>
    </source>
</evidence>
<proteinExistence type="predicted"/>
<evidence type="ECO:0000313" key="2">
    <source>
        <dbReference type="EMBL" id="XCH29336.1"/>
    </source>
</evidence>
<gene>
    <name evidence="2" type="ORF">ABRQ22_17385</name>
</gene>
<accession>A0AAU8FZI8</accession>